<protein>
    <submittedName>
        <fullName evidence="2">Uncharacterized protein</fullName>
    </submittedName>
</protein>
<feature type="compositionally biased region" description="Polar residues" evidence="1">
    <location>
        <begin position="223"/>
        <end position="233"/>
    </location>
</feature>
<dbReference type="Proteomes" id="UP001229421">
    <property type="component" value="Unassembled WGS sequence"/>
</dbReference>
<accession>A0AAD8NND2</accession>
<name>A0AAD8NND2_TARER</name>
<keyword evidence="3" id="KW-1185">Reference proteome</keyword>
<proteinExistence type="predicted"/>
<feature type="compositionally biased region" description="Basic residues" evidence="1">
    <location>
        <begin position="136"/>
        <end position="148"/>
    </location>
</feature>
<organism evidence="2 3">
    <name type="scientific">Tagetes erecta</name>
    <name type="common">African marigold</name>
    <dbReference type="NCBI Taxonomy" id="13708"/>
    <lineage>
        <taxon>Eukaryota</taxon>
        <taxon>Viridiplantae</taxon>
        <taxon>Streptophyta</taxon>
        <taxon>Embryophyta</taxon>
        <taxon>Tracheophyta</taxon>
        <taxon>Spermatophyta</taxon>
        <taxon>Magnoliopsida</taxon>
        <taxon>eudicotyledons</taxon>
        <taxon>Gunneridae</taxon>
        <taxon>Pentapetalae</taxon>
        <taxon>asterids</taxon>
        <taxon>campanulids</taxon>
        <taxon>Asterales</taxon>
        <taxon>Asteraceae</taxon>
        <taxon>Asteroideae</taxon>
        <taxon>Heliantheae alliance</taxon>
        <taxon>Tageteae</taxon>
        <taxon>Tagetes</taxon>
    </lineage>
</organism>
<evidence type="ECO:0000256" key="1">
    <source>
        <dbReference type="SAM" id="MobiDB-lite"/>
    </source>
</evidence>
<evidence type="ECO:0000313" key="2">
    <source>
        <dbReference type="EMBL" id="KAK1415112.1"/>
    </source>
</evidence>
<sequence>MSQNDLPVNNQPEVHLFFYALEMTYHAIISTIATSIIILKETREPNYDDDVPLEKMTPTRSCIAVADYRVTTPIIPLFSPLLEKFDLSLSLNINNIPFLLVDELSSARKHVDTKPPASLVKKQYSSELSLREPTNRKPKGPPRKHVSSVKKQSGLSDSELSIPSTTTITKPTIPSDRKPKIPLINPPARKLIKPAGTSNRKPDILLRKPLVSSTRKQPVEMSIPSTRKSTKPANPSDRKQKVLVRKPPVFSTRKYPIMSASEQSILSPENSLKLQFSLIENRTFL</sequence>
<comment type="caution">
    <text evidence="2">The sequence shown here is derived from an EMBL/GenBank/DDBJ whole genome shotgun (WGS) entry which is preliminary data.</text>
</comment>
<gene>
    <name evidence="2" type="ORF">QVD17_30883</name>
</gene>
<dbReference type="AlphaFoldDB" id="A0AAD8NND2"/>
<reference evidence="2" key="1">
    <citation type="journal article" date="2023" name="bioRxiv">
        <title>Improved chromosome-level genome assembly for marigold (Tagetes erecta).</title>
        <authorList>
            <person name="Jiang F."/>
            <person name="Yuan L."/>
            <person name="Wang S."/>
            <person name="Wang H."/>
            <person name="Xu D."/>
            <person name="Wang A."/>
            <person name="Fan W."/>
        </authorList>
    </citation>
    <scope>NUCLEOTIDE SEQUENCE</scope>
    <source>
        <strain evidence="2">WSJ</strain>
        <tissue evidence="2">Leaf</tissue>
    </source>
</reference>
<dbReference type="EMBL" id="JAUHHV010000008">
    <property type="protein sequence ID" value="KAK1415112.1"/>
    <property type="molecule type" value="Genomic_DNA"/>
</dbReference>
<evidence type="ECO:0000313" key="3">
    <source>
        <dbReference type="Proteomes" id="UP001229421"/>
    </source>
</evidence>
<feature type="region of interest" description="Disordered" evidence="1">
    <location>
        <begin position="111"/>
        <end position="240"/>
    </location>
</feature>
<feature type="compositionally biased region" description="Polar residues" evidence="1">
    <location>
        <begin position="149"/>
        <end position="159"/>
    </location>
</feature>
<feature type="compositionally biased region" description="Low complexity" evidence="1">
    <location>
        <begin position="161"/>
        <end position="174"/>
    </location>
</feature>